<dbReference type="OrthoDB" id="9886518at2"/>
<evidence type="ECO:0000313" key="2">
    <source>
        <dbReference type="EMBL" id="SON54082.1"/>
    </source>
</evidence>
<evidence type="ECO:0000256" key="1">
    <source>
        <dbReference type="SAM" id="MobiDB-lite"/>
    </source>
</evidence>
<dbReference type="RefSeq" id="WP_157775172.1">
    <property type="nucleotide sequence ID" value="NZ_LT960614.1"/>
</dbReference>
<keyword evidence="3" id="KW-1185">Reference proteome</keyword>
<reference evidence="3" key="1">
    <citation type="submission" date="2017-09" db="EMBL/GenBank/DDBJ databases">
        <title>Genome sequence of Nannocystis excedens DSM 71.</title>
        <authorList>
            <person name="Blom J."/>
        </authorList>
    </citation>
    <scope>NUCLEOTIDE SEQUENCE [LARGE SCALE GENOMIC DNA]</scope>
    <source>
        <strain evidence="3">type strain: E19</strain>
    </source>
</reference>
<evidence type="ECO:0000313" key="3">
    <source>
        <dbReference type="Proteomes" id="UP000223606"/>
    </source>
</evidence>
<gene>
    <name evidence="2" type="ORF">HDIA_0541</name>
</gene>
<dbReference type="AlphaFoldDB" id="A0A2C9D186"/>
<dbReference type="KEGG" id="hdi:HDIA_0541"/>
<sequence>MKTYGVSASRLDSYGRYQPRNRSALNRATVKNLWQQQRTALANSLYVTVDASAASINNVLTKINQQRTDAAKQAAFDELFANLKPINVGSSSSSGSTGNSVDIVV</sequence>
<name>A0A2C9D186_9HYPH</name>
<organism evidence="2 3">
    <name type="scientific">Hartmannibacter diazotrophicus</name>
    <dbReference type="NCBI Taxonomy" id="1482074"/>
    <lineage>
        <taxon>Bacteria</taxon>
        <taxon>Pseudomonadati</taxon>
        <taxon>Pseudomonadota</taxon>
        <taxon>Alphaproteobacteria</taxon>
        <taxon>Hyphomicrobiales</taxon>
        <taxon>Pleomorphomonadaceae</taxon>
        <taxon>Hartmannibacter</taxon>
    </lineage>
</organism>
<proteinExistence type="predicted"/>
<accession>A0A2C9D186</accession>
<dbReference type="EMBL" id="LT960614">
    <property type="protein sequence ID" value="SON54082.1"/>
    <property type="molecule type" value="Genomic_DNA"/>
</dbReference>
<feature type="region of interest" description="Disordered" evidence="1">
    <location>
        <begin position="86"/>
        <end position="105"/>
    </location>
</feature>
<dbReference type="Proteomes" id="UP000223606">
    <property type="component" value="Chromosome 1"/>
</dbReference>
<protein>
    <submittedName>
        <fullName evidence="2">Uncharacterized protein</fullName>
    </submittedName>
</protein>
<feature type="compositionally biased region" description="Low complexity" evidence="1">
    <location>
        <begin position="89"/>
        <end position="105"/>
    </location>
</feature>